<reference evidence="2" key="1">
    <citation type="journal article" date="2015" name="Nature">
        <title>Complex archaea that bridge the gap between prokaryotes and eukaryotes.</title>
        <authorList>
            <person name="Spang A."/>
            <person name="Saw J.H."/>
            <person name="Jorgensen S.L."/>
            <person name="Zaremba-Niedzwiedzka K."/>
            <person name="Martijn J."/>
            <person name="Lind A.E."/>
            <person name="van Eijk R."/>
            <person name="Schleper C."/>
            <person name="Guy L."/>
            <person name="Ettema T.J."/>
        </authorList>
    </citation>
    <scope>NUCLEOTIDE SEQUENCE</scope>
</reference>
<keyword evidence="1" id="KW-0812">Transmembrane</keyword>
<feature type="transmembrane region" description="Helical" evidence="1">
    <location>
        <begin position="95"/>
        <end position="116"/>
    </location>
</feature>
<dbReference type="AlphaFoldDB" id="A0A0F8ZMV5"/>
<evidence type="ECO:0000313" key="2">
    <source>
        <dbReference type="EMBL" id="KKK67739.1"/>
    </source>
</evidence>
<protein>
    <submittedName>
        <fullName evidence="2">Uncharacterized protein</fullName>
    </submittedName>
</protein>
<keyword evidence="1" id="KW-0472">Membrane</keyword>
<keyword evidence="1" id="KW-1133">Transmembrane helix</keyword>
<comment type="caution">
    <text evidence="2">The sequence shown here is derived from an EMBL/GenBank/DDBJ whole genome shotgun (WGS) entry which is preliminary data.</text>
</comment>
<organism evidence="2">
    <name type="scientific">marine sediment metagenome</name>
    <dbReference type="NCBI Taxonomy" id="412755"/>
    <lineage>
        <taxon>unclassified sequences</taxon>
        <taxon>metagenomes</taxon>
        <taxon>ecological metagenomes</taxon>
    </lineage>
</organism>
<accession>A0A0F8ZMV5</accession>
<name>A0A0F8ZMV5_9ZZZZ</name>
<feature type="non-terminal residue" evidence="2">
    <location>
        <position position="1"/>
    </location>
</feature>
<sequence length="162" mass="16847">VEGNGGDPLLPTTTANAACTDAALATVISSGLSKKNWTVGLLGAGAVIYDPGKKLCFILSSWFFAAMLLSLKLLTSMPACSACAIKRAAASESSMACFMLARSVCVSGCGAVMAYLSGYTIPITRQRLVVPSYHTHTFSPLPNTRSAALGQMKRCTAEPFAS</sequence>
<gene>
    <name evidence="2" type="ORF">LCGC14_2951050</name>
</gene>
<feature type="transmembrane region" description="Helical" evidence="1">
    <location>
        <begin position="57"/>
        <end position="74"/>
    </location>
</feature>
<evidence type="ECO:0000256" key="1">
    <source>
        <dbReference type="SAM" id="Phobius"/>
    </source>
</evidence>
<proteinExistence type="predicted"/>
<dbReference type="EMBL" id="LAZR01059460">
    <property type="protein sequence ID" value="KKK67739.1"/>
    <property type="molecule type" value="Genomic_DNA"/>
</dbReference>